<dbReference type="AlphaFoldDB" id="A0A5N6UNA0"/>
<organism evidence="5 6">
    <name type="scientific">Aspergillus tamarii</name>
    <dbReference type="NCBI Taxonomy" id="41984"/>
    <lineage>
        <taxon>Eukaryota</taxon>
        <taxon>Fungi</taxon>
        <taxon>Dikarya</taxon>
        <taxon>Ascomycota</taxon>
        <taxon>Pezizomycotina</taxon>
        <taxon>Eurotiomycetes</taxon>
        <taxon>Eurotiomycetidae</taxon>
        <taxon>Eurotiales</taxon>
        <taxon>Aspergillaceae</taxon>
        <taxon>Aspergillus</taxon>
        <taxon>Aspergillus subgen. Circumdati</taxon>
    </lineage>
</organism>
<dbReference type="InterPro" id="IPR000073">
    <property type="entry name" value="AB_hydrolase_1"/>
</dbReference>
<feature type="domain" description="Peptidase S33 tripeptidyl aminopeptidase-like C-terminal" evidence="4">
    <location>
        <begin position="442"/>
        <end position="534"/>
    </location>
</feature>
<evidence type="ECO:0000256" key="1">
    <source>
        <dbReference type="ARBA" id="ARBA00010088"/>
    </source>
</evidence>
<name>A0A5N6UNA0_ASPTM</name>
<evidence type="ECO:0000313" key="6">
    <source>
        <dbReference type="Proteomes" id="UP000326950"/>
    </source>
</evidence>
<dbReference type="Pfam" id="PF08386">
    <property type="entry name" value="Abhydrolase_4"/>
    <property type="match status" value="1"/>
</dbReference>
<accession>A0A5N6UNA0</accession>
<dbReference type="InterPro" id="IPR051601">
    <property type="entry name" value="Serine_prot/Carboxylest_S33"/>
</dbReference>
<keyword evidence="2" id="KW-0378">Hydrolase</keyword>
<dbReference type="SUPFAM" id="SSF53474">
    <property type="entry name" value="alpha/beta-Hydrolases"/>
    <property type="match status" value="2"/>
</dbReference>
<comment type="similarity">
    <text evidence="1">Belongs to the peptidase S33 family.</text>
</comment>
<dbReference type="Pfam" id="PF00561">
    <property type="entry name" value="Abhydrolase_1"/>
    <property type="match status" value="1"/>
</dbReference>
<reference evidence="5 6" key="1">
    <citation type="submission" date="2019-04" db="EMBL/GenBank/DDBJ databases">
        <title>Friends and foes A comparative genomics study of 23 Aspergillus species from section Flavi.</title>
        <authorList>
            <consortium name="DOE Joint Genome Institute"/>
            <person name="Kjaerbolling I."/>
            <person name="Vesth T."/>
            <person name="Frisvad J.C."/>
            <person name="Nybo J.L."/>
            <person name="Theobald S."/>
            <person name="Kildgaard S."/>
            <person name="Isbrandt T."/>
            <person name="Kuo A."/>
            <person name="Sato A."/>
            <person name="Lyhne E.K."/>
            <person name="Kogle M.E."/>
            <person name="Wiebenga A."/>
            <person name="Kun R.S."/>
            <person name="Lubbers R.J."/>
            <person name="Makela M.R."/>
            <person name="Barry K."/>
            <person name="Chovatia M."/>
            <person name="Clum A."/>
            <person name="Daum C."/>
            <person name="Haridas S."/>
            <person name="He G."/>
            <person name="LaButti K."/>
            <person name="Lipzen A."/>
            <person name="Mondo S."/>
            <person name="Riley R."/>
            <person name="Salamov A."/>
            <person name="Simmons B.A."/>
            <person name="Magnuson J.K."/>
            <person name="Henrissat B."/>
            <person name="Mortensen U.H."/>
            <person name="Larsen T.O."/>
            <person name="Devries R.P."/>
            <person name="Grigoriev I.V."/>
            <person name="Machida M."/>
            <person name="Baker S.E."/>
            <person name="Andersen M.R."/>
        </authorList>
    </citation>
    <scope>NUCLEOTIDE SEQUENCE [LARGE SCALE GENOMIC DNA]</scope>
    <source>
        <strain evidence="5 6">CBS 117626</strain>
    </source>
</reference>
<dbReference type="PANTHER" id="PTHR43248">
    <property type="entry name" value="2-SUCCINYL-6-HYDROXY-2,4-CYCLOHEXADIENE-1-CARBOXYLATE SYNTHASE"/>
    <property type="match status" value="1"/>
</dbReference>
<dbReference type="EMBL" id="ML738664">
    <property type="protein sequence ID" value="KAE8160026.1"/>
    <property type="molecule type" value="Genomic_DNA"/>
</dbReference>
<sequence>MTPDYAQFSDIERWNFVQGAIPDWAMALPCTYLNFSVLCTLLIGVAQGTPLIRSPTPHARSQQIQWSPCESNGTLATECAAFPVPLDYTNEASVATLNLELVRIRAPNSPSKGSVFLNFGGPGDNGKLSLATYGPMLQAQVSLAFDLRLSQSNPFLHRGTGNTILFSCYATDEERAAASTLYPELAGNASDVALGHNNVSSGVFADTCYVAQNETGQFMTSAFAARDYMRVIDALGEDGLLRYWGLSYGTVLGATIAAMFPDRIGRVVLDGVANPHEYQLNRDLQMLVDTDKVLTGFCEECVATPDKCPLARNRTAAEIEEAVYELIDHVKFNPLLIPVAGIPTLLEYTTLKTQIFSVLYSPTGWDDFSAFLDNLITGKLEEAGEYFTKITSGPPSLDAEAQFGIKCSDSYRTDNSEEDVLSLIKQRHELSRIGGDVSDFVLTRCAEWKIKPKERYTGDFQATTKNPLLIIGNTADPVTPLAAARNVSAGFANSVVLEHGGYGHASLGQASLCTAKATRAYFMDGTLPELGTKCEIDTTPFSGDNGWKKVLKELAADSK</sequence>
<gene>
    <name evidence="5" type="ORF">BDV40DRAFT_290452</name>
</gene>
<dbReference type="PANTHER" id="PTHR43248:SF25">
    <property type="entry name" value="AB HYDROLASE-1 DOMAIN-CONTAINING PROTEIN-RELATED"/>
    <property type="match status" value="1"/>
</dbReference>
<dbReference type="InterPro" id="IPR029058">
    <property type="entry name" value="AB_hydrolase_fold"/>
</dbReference>
<evidence type="ECO:0000259" key="3">
    <source>
        <dbReference type="Pfam" id="PF00561"/>
    </source>
</evidence>
<evidence type="ECO:0000313" key="5">
    <source>
        <dbReference type="EMBL" id="KAE8160026.1"/>
    </source>
</evidence>
<evidence type="ECO:0000256" key="2">
    <source>
        <dbReference type="ARBA" id="ARBA00022801"/>
    </source>
</evidence>
<feature type="domain" description="AB hydrolase-1" evidence="3">
    <location>
        <begin position="220"/>
        <end position="283"/>
    </location>
</feature>
<dbReference type="InterPro" id="IPR013595">
    <property type="entry name" value="Pept_S33_TAP-like_C"/>
</dbReference>
<dbReference type="Proteomes" id="UP000326950">
    <property type="component" value="Unassembled WGS sequence"/>
</dbReference>
<dbReference type="OrthoDB" id="425534at2759"/>
<dbReference type="Gene3D" id="3.40.50.1820">
    <property type="entry name" value="alpha/beta hydrolase"/>
    <property type="match status" value="1"/>
</dbReference>
<protein>
    <submittedName>
        <fullName evidence="5">TAP-like protein-domain-containing protein</fullName>
    </submittedName>
</protein>
<dbReference type="GO" id="GO:0016787">
    <property type="term" value="F:hydrolase activity"/>
    <property type="evidence" value="ECO:0007669"/>
    <property type="project" value="UniProtKB-KW"/>
</dbReference>
<keyword evidence="6" id="KW-1185">Reference proteome</keyword>
<evidence type="ECO:0000259" key="4">
    <source>
        <dbReference type="Pfam" id="PF08386"/>
    </source>
</evidence>
<proteinExistence type="inferred from homology"/>